<sequence length="135" mass="13774">MIESLAGVATVPGQSGATPVQSLVVFAVSLLIGAVGIYVGAKVIVDAEDYTYALVTALIGAVVWGVVGFFLGWIPLLGPLLVFVAYLAVINSRYPGGWIDAAAITIVAWLSVLVVLYVLALIGVTGFEAAGVPGV</sequence>
<keyword evidence="1" id="KW-1133">Transmembrane helix</keyword>
<feature type="transmembrane region" description="Helical" evidence="1">
    <location>
        <begin position="20"/>
        <end position="41"/>
    </location>
</feature>
<gene>
    <name evidence="2" type="ORF">HT576_23610</name>
    <name evidence="3" type="ORF">HTZ84_21755</name>
</gene>
<evidence type="ECO:0000313" key="3">
    <source>
        <dbReference type="EMBL" id="NUC74893.1"/>
    </source>
</evidence>
<dbReference type="EMBL" id="JABURA010000004">
    <property type="protein sequence ID" value="NUB93965.1"/>
    <property type="molecule type" value="Genomic_DNA"/>
</dbReference>
<dbReference type="EMBL" id="JABUQZ010000002">
    <property type="protein sequence ID" value="NUC74893.1"/>
    <property type="molecule type" value="Genomic_DNA"/>
</dbReference>
<dbReference type="OrthoDB" id="205278at2157"/>
<keyword evidence="5" id="KW-1185">Reference proteome</keyword>
<evidence type="ECO:0000256" key="1">
    <source>
        <dbReference type="SAM" id="Phobius"/>
    </source>
</evidence>
<evidence type="ECO:0000313" key="2">
    <source>
        <dbReference type="EMBL" id="NUB93965.1"/>
    </source>
</evidence>
<comment type="caution">
    <text evidence="2">The sequence shown here is derived from an EMBL/GenBank/DDBJ whole genome shotgun (WGS) entry which is preliminary data.</text>
</comment>
<keyword evidence="1" id="KW-0812">Transmembrane</keyword>
<accession>A0A8J8GV26</accession>
<keyword evidence="1" id="KW-0472">Membrane</keyword>
<name>A0A8J8GV26_9EURY</name>
<evidence type="ECO:0000313" key="4">
    <source>
        <dbReference type="Proteomes" id="UP000728647"/>
    </source>
</evidence>
<reference evidence="2 5" key="1">
    <citation type="submission" date="2020-06" db="EMBL/GenBank/DDBJ databases">
        <title>Haloterrigena sp. nov., an extremely halophilic archaeon isolated from a saline sediment.</title>
        <authorList>
            <person name="Liu B.-B."/>
        </authorList>
    </citation>
    <scope>NUCLEOTIDE SEQUENCE</scope>
    <source>
        <strain evidence="2">SYSU A121-1</strain>
        <strain evidence="3 5">SYSU A558-1</strain>
    </source>
</reference>
<organism evidence="2 4">
    <name type="scientific">Haloterrigena gelatinilytica</name>
    <dbReference type="NCBI Taxonomy" id="2741724"/>
    <lineage>
        <taxon>Archaea</taxon>
        <taxon>Methanobacteriati</taxon>
        <taxon>Methanobacteriota</taxon>
        <taxon>Stenosarchaea group</taxon>
        <taxon>Halobacteria</taxon>
        <taxon>Halobacteriales</taxon>
        <taxon>Natrialbaceae</taxon>
        <taxon>Haloterrigena</taxon>
    </lineage>
</organism>
<dbReference type="Proteomes" id="UP000728647">
    <property type="component" value="Unassembled WGS sequence"/>
</dbReference>
<dbReference type="Proteomes" id="UP001016761">
    <property type="component" value="Unassembled WGS sequence"/>
</dbReference>
<protein>
    <submittedName>
        <fullName evidence="2">Uncharacterized protein</fullName>
    </submittedName>
</protein>
<proteinExistence type="predicted"/>
<dbReference type="RefSeq" id="WP_174682737.1">
    <property type="nucleotide sequence ID" value="NZ_JABUQZ010000002.1"/>
</dbReference>
<feature type="transmembrane region" description="Helical" evidence="1">
    <location>
        <begin position="50"/>
        <end position="67"/>
    </location>
</feature>
<dbReference type="AlphaFoldDB" id="A0A8J8GV26"/>
<evidence type="ECO:0000313" key="5">
    <source>
        <dbReference type="Proteomes" id="UP001016761"/>
    </source>
</evidence>
<feature type="transmembrane region" description="Helical" evidence="1">
    <location>
        <begin position="102"/>
        <end position="127"/>
    </location>
</feature>